<reference evidence="6" key="1">
    <citation type="submission" date="2018-03" db="EMBL/GenBank/DDBJ databases">
        <title>Genomic analysis of the strain SH-1 isolated from shrimp intestine.</title>
        <authorList>
            <person name="Kim Y.-S."/>
            <person name="Kim S.-E."/>
            <person name="Kim K.-H."/>
        </authorList>
    </citation>
    <scope>NUCLEOTIDE SEQUENCE [LARGE SCALE GENOMIC DNA]</scope>
    <source>
        <strain evidence="6">SH-1</strain>
    </source>
</reference>
<dbReference type="AlphaFoldDB" id="A0A2S0MQJ4"/>
<feature type="repeat" description="ANK" evidence="3">
    <location>
        <begin position="132"/>
        <end position="164"/>
    </location>
</feature>
<dbReference type="PROSITE" id="PS50297">
    <property type="entry name" value="ANK_REP_REGION"/>
    <property type="match status" value="2"/>
</dbReference>
<protein>
    <submittedName>
        <fullName evidence="5">Ankyrin repeat domain-containing protein</fullName>
    </submittedName>
</protein>
<dbReference type="Gene3D" id="1.25.40.20">
    <property type="entry name" value="Ankyrin repeat-containing domain"/>
    <property type="match status" value="1"/>
</dbReference>
<evidence type="ECO:0000313" key="5">
    <source>
        <dbReference type="EMBL" id="AVO38159.1"/>
    </source>
</evidence>
<feature type="repeat" description="ANK" evidence="3">
    <location>
        <begin position="65"/>
        <end position="97"/>
    </location>
</feature>
<dbReference type="Proteomes" id="UP000237655">
    <property type="component" value="Chromosome"/>
</dbReference>
<evidence type="ECO:0000256" key="1">
    <source>
        <dbReference type="ARBA" id="ARBA00022737"/>
    </source>
</evidence>
<dbReference type="GO" id="GO:0004842">
    <property type="term" value="F:ubiquitin-protein transferase activity"/>
    <property type="evidence" value="ECO:0007669"/>
    <property type="project" value="TreeGrafter"/>
</dbReference>
<keyword evidence="1" id="KW-0677">Repeat</keyword>
<dbReference type="EMBL" id="CP027665">
    <property type="protein sequence ID" value="AVO38159.1"/>
    <property type="molecule type" value="Genomic_DNA"/>
</dbReference>
<evidence type="ECO:0000256" key="2">
    <source>
        <dbReference type="ARBA" id="ARBA00023043"/>
    </source>
</evidence>
<dbReference type="InterPro" id="IPR036770">
    <property type="entry name" value="Ankyrin_rpt-contain_sf"/>
</dbReference>
<keyword evidence="6" id="KW-1185">Reference proteome</keyword>
<dbReference type="SMART" id="SM00248">
    <property type="entry name" value="ANK"/>
    <property type="match status" value="4"/>
</dbReference>
<organism evidence="5 6">
    <name type="scientific">Pukyongiella litopenaei</name>
    <dbReference type="NCBI Taxonomy" id="2605946"/>
    <lineage>
        <taxon>Bacteria</taxon>
        <taxon>Pseudomonadati</taxon>
        <taxon>Pseudomonadota</taxon>
        <taxon>Alphaproteobacteria</taxon>
        <taxon>Rhodobacterales</taxon>
        <taxon>Paracoccaceae</taxon>
        <taxon>Pukyongiella</taxon>
    </lineage>
</organism>
<accession>A0A2S0MQJ4</accession>
<evidence type="ECO:0000256" key="3">
    <source>
        <dbReference type="PROSITE-ProRule" id="PRU00023"/>
    </source>
</evidence>
<dbReference type="InterPro" id="IPR002110">
    <property type="entry name" value="Ankyrin_rpt"/>
</dbReference>
<dbReference type="GO" id="GO:0085020">
    <property type="term" value="P:protein K6-linked ubiquitination"/>
    <property type="evidence" value="ECO:0007669"/>
    <property type="project" value="TreeGrafter"/>
</dbReference>
<keyword evidence="4" id="KW-0732">Signal</keyword>
<dbReference type="PROSITE" id="PS50088">
    <property type="entry name" value="ANK_REPEAT"/>
    <property type="match status" value="3"/>
</dbReference>
<dbReference type="PANTHER" id="PTHR24171">
    <property type="entry name" value="ANKYRIN REPEAT DOMAIN-CONTAINING PROTEIN 39-RELATED"/>
    <property type="match status" value="1"/>
</dbReference>
<sequence>MRRIPIIGLALLFGGLAHAAVAQTAPSAGDIAGYEGLFAAAHSGDIAAVGELVAAGADVNARDPRGRTPAHVAAFASEDDVLRLLAKAGADMNAREGRAYDVVTIAAVADDPALMSLAIELGNDPGLTTSPYDGTALIAAAHLGHVEVVRRLIAAGAPLDHVNNLHWTAVMESVVLGDGGPDHLAVLDALLSAGADRSLADRDGVTPLQHAESRGFTAMAERLRRPD</sequence>
<proteinExistence type="predicted"/>
<dbReference type="PANTHER" id="PTHR24171:SF8">
    <property type="entry name" value="BRCA1-ASSOCIATED RING DOMAIN PROTEIN 1"/>
    <property type="match status" value="1"/>
</dbReference>
<gene>
    <name evidence="5" type="ORF">C6Y53_10875</name>
</gene>
<keyword evidence="2 3" id="KW-0040">ANK repeat</keyword>
<feature type="repeat" description="ANK" evidence="3">
    <location>
        <begin position="32"/>
        <end position="64"/>
    </location>
</feature>
<feature type="signal peptide" evidence="4">
    <location>
        <begin position="1"/>
        <end position="19"/>
    </location>
</feature>
<dbReference type="SUPFAM" id="SSF48403">
    <property type="entry name" value="Ankyrin repeat"/>
    <property type="match status" value="1"/>
</dbReference>
<dbReference type="KEGG" id="thas:C6Y53_10875"/>
<dbReference type="RefSeq" id="WP_106472474.1">
    <property type="nucleotide sequence ID" value="NZ_CP027665.1"/>
</dbReference>
<dbReference type="Pfam" id="PF12796">
    <property type="entry name" value="Ank_2"/>
    <property type="match status" value="2"/>
</dbReference>
<feature type="chain" id="PRO_5015639987" evidence="4">
    <location>
        <begin position="20"/>
        <end position="227"/>
    </location>
</feature>
<evidence type="ECO:0000256" key="4">
    <source>
        <dbReference type="SAM" id="SignalP"/>
    </source>
</evidence>
<name>A0A2S0MQJ4_9RHOB</name>
<evidence type="ECO:0000313" key="6">
    <source>
        <dbReference type="Proteomes" id="UP000237655"/>
    </source>
</evidence>